<proteinExistence type="predicted"/>
<evidence type="ECO:0000256" key="1">
    <source>
        <dbReference type="SAM" id="MobiDB-lite"/>
    </source>
</evidence>
<comment type="caution">
    <text evidence="2">The sequence shown here is derived from an EMBL/GenBank/DDBJ whole genome shotgun (WGS) entry which is preliminary data.</text>
</comment>
<name>A0ABN7WSC8_GIGMA</name>
<feature type="non-terminal residue" evidence="2">
    <location>
        <position position="45"/>
    </location>
</feature>
<dbReference type="Proteomes" id="UP000789901">
    <property type="component" value="Unassembled WGS sequence"/>
</dbReference>
<organism evidence="2 3">
    <name type="scientific">Gigaspora margarita</name>
    <dbReference type="NCBI Taxonomy" id="4874"/>
    <lineage>
        <taxon>Eukaryota</taxon>
        <taxon>Fungi</taxon>
        <taxon>Fungi incertae sedis</taxon>
        <taxon>Mucoromycota</taxon>
        <taxon>Glomeromycotina</taxon>
        <taxon>Glomeromycetes</taxon>
        <taxon>Diversisporales</taxon>
        <taxon>Gigasporaceae</taxon>
        <taxon>Gigaspora</taxon>
    </lineage>
</organism>
<evidence type="ECO:0000313" key="3">
    <source>
        <dbReference type="Proteomes" id="UP000789901"/>
    </source>
</evidence>
<feature type="region of interest" description="Disordered" evidence="1">
    <location>
        <begin position="1"/>
        <end position="25"/>
    </location>
</feature>
<reference evidence="2 3" key="1">
    <citation type="submission" date="2021-06" db="EMBL/GenBank/DDBJ databases">
        <authorList>
            <person name="Kallberg Y."/>
            <person name="Tangrot J."/>
            <person name="Rosling A."/>
        </authorList>
    </citation>
    <scope>NUCLEOTIDE SEQUENCE [LARGE SCALE GENOMIC DNA]</scope>
    <source>
        <strain evidence="2 3">120-4 pot B 10/14</strain>
    </source>
</reference>
<gene>
    <name evidence="2" type="ORF">GMARGA_LOCUS34097</name>
</gene>
<accession>A0ABN7WSC8</accession>
<protein>
    <submittedName>
        <fullName evidence="2">43285_t:CDS:1</fullName>
    </submittedName>
</protein>
<evidence type="ECO:0000313" key="2">
    <source>
        <dbReference type="EMBL" id="CAG8838680.1"/>
    </source>
</evidence>
<dbReference type="EMBL" id="CAJVQB010058676">
    <property type="protein sequence ID" value="CAG8838680.1"/>
    <property type="molecule type" value="Genomic_DNA"/>
</dbReference>
<keyword evidence="3" id="KW-1185">Reference proteome</keyword>
<sequence>MTIPRYSQRTNHQLRGATPQLSKNKNALLSNISATSTQQNHLAAL</sequence>